<protein>
    <submittedName>
        <fullName evidence="1">Uncharacterized protein</fullName>
    </submittedName>
</protein>
<keyword evidence="2" id="KW-1185">Reference proteome</keyword>
<name>A0A975TAC5_9NOST</name>
<dbReference type="RefSeq" id="WP_190602478.1">
    <property type="nucleotide sequence ID" value="NZ_CP021056.1"/>
</dbReference>
<evidence type="ECO:0000313" key="2">
    <source>
        <dbReference type="Proteomes" id="UP000683511"/>
    </source>
</evidence>
<dbReference type="Proteomes" id="UP000683511">
    <property type="component" value="Chromosome"/>
</dbReference>
<dbReference type="EMBL" id="CP021056">
    <property type="protein sequence ID" value="QXE25045.1"/>
    <property type="molecule type" value="Genomic_DNA"/>
</dbReference>
<dbReference type="KEGG" id="rsin:B6N60_03755"/>
<reference evidence="1" key="1">
    <citation type="submission" date="2017-04" db="EMBL/GenBank/DDBJ databases">
        <title>Genome deletions in a multicellular cyanobacterial endosymbiont for morphological adaptation in marine diatoms.</title>
        <authorList>
            <person name="Wang Y."/>
            <person name="Gao H."/>
            <person name="Li R."/>
            <person name="Xu X."/>
        </authorList>
    </citation>
    <scope>NUCLEOTIDE SEQUENCE</scope>
    <source>
        <strain evidence="1">FACHB 800</strain>
    </source>
</reference>
<accession>A0A975TAC5</accession>
<gene>
    <name evidence="1" type="ORF">B6N60_03755</name>
</gene>
<sequence length="119" mass="13763">MTQKFQLPNWDDLTSEQKLLFQTWIKSLEDVQAASIELIKSFNNGEIATEAIPEVNSIESSETLNLNVLANNEENITMRIDEFYCQVILKSCQVVCQLKTNPEERRKCLENCRKNSCME</sequence>
<evidence type="ECO:0000313" key="1">
    <source>
        <dbReference type="EMBL" id="QXE25045.1"/>
    </source>
</evidence>
<dbReference type="AlphaFoldDB" id="A0A975TAC5"/>
<organism evidence="1 2">
    <name type="scientific">Richelia sinica FACHB-800</name>
    <dbReference type="NCBI Taxonomy" id="1357546"/>
    <lineage>
        <taxon>Bacteria</taxon>
        <taxon>Bacillati</taxon>
        <taxon>Cyanobacteriota</taxon>
        <taxon>Cyanophyceae</taxon>
        <taxon>Nostocales</taxon>
        <taxon>Nostocaceae</taxon>
        <taxon>Richelia</taxon>
    </lineage>
</organism>
<proteinExistence type="predicted"/>